<proteinExistence type="predicted"/>
<dbReference type="InParanoid" id="A0A061FQ07"/>
<evidence type="ECO:0000313" key="1">
    <source>
        <dbReference type="EMBL" id="EOY18742.1"/>
    </source>
</evidence>
<gene>
    <name evidence="1" type="ORF">TCM_043246</name>
</gene>
<dbReference type="Gramene" id="EOY18742">
    <property type="protein sequence ID" value="EOY18742"/>
    <property type="gene ID" value="TCM_043246"/>
</dbReference>
<sequence length="94" mass="10979">MYFLFSIYINWQWYVIMIHKSRDFPSFKNSYNYLSNRQKKMAGGVLFDIAGKVLEGLRPLALRELSLASNVKAELTKLERTVSIIKVVLLYAEE</sequence>
<dbReference type="EMBL" id="CM001888">
    <property type="protein sequence ID" value="EOY18742.1"/>
    <property type="molecule type" value="Genomic_DNA"/>
</dbReference>
<protein>
    <submittedName>
        <fullName evidence="1">Uncharacterized protein</fullName>
    </submittedName>
</protein>
<dbReference type="AlphaFoldDB" id="A0A061FQ07"/>
<dbReference type="HOGENOM" id="CLU_2390405_0_0_1"/>
<organism evidence="1 2">
    <name type="scientific">Theobroma cacao</name>
    <name type="common">Cacao</name>
    <name type="synonym">Cocoa</name>
    <dbReference type="NCBI Taxonomy" id="3641"/>
    <lineage>
        <taxon>Eukaryota</taxon>
        <taxon>Viridiplantae</taxon>
        <taxon>Streptophyta</taxon>
        <taxon>Embryophyta</taxon>
        <taxon>Tracheophyta</taxon>
        <taxon>Spermatophyta</taxon>
        <taxon>Magnoliopsida</taxon>
        <taxon>eudicotyledons</taxon>
        <taxon>Gunneridae</taxon>
        <taxon>Pentapetalae</taxon>
        <taxon>rosids</taxon>
        <taxon>malvids</taxon>
        <taxon>Malvales</taxon>
        <taxon>Malvaceae</taxon>
        <taxon>Byttnerioideae</taxon>
        <taxon>Theobroma</taxon>
    </lineage>
</organism>
<evidence type="ECO:0000313" key="2">
    <source>
        <dbReference type="Proteomes" id="UP000026915"/>
    </source>
</evidence>
<dbReference type="Proteomes" id="UP000026915">
    <property type="component" value="Chromosome 10"/>
</dbReference>
<accession>A0A061FQ07</accession>
<keyword evidence="2" id="KW-1185">Reference proteome</keyword>
<name>A0A061FQ07_THECC</name>
<reference evidence="1 2" key="1">
    <citation type="journal article" date="2013" name="Genome Biol.">
        <title>The genome sequence of the most widely cultivated cacao type and its use to identify candidate genes regulating pod color.</title>
        <authorList>
            <person name="Motamayor J.C."/>
            <person name="Mockaitis K."/>
            <person name="Schmutz J."/>
            <person name="Haiminen N."/>
            <person name="Iii D.L."/>
            <person name="Cornejo O."/>
            <person name="Findley S.D."/>
            <person name="Zheng P."/>
            <person name="Utro F."/>
            <person name="Royaert S."/>
            <person name="Saski C."/>
            <person name="Jenkins J."/>
            <person name="Podicheti R."/>
            <person name="Zhao M."/>
            <person name="Scheffler B.E."/>
            <person name="Stack J.C."/>
            <person name="Feltus F.A."/>
            <person name="Mustiga G.M."/>
            <person name="Amores F."/>
            <person name="Phillips W."/>
            <person name="Marelli J.P."/>
            <person name="May G.D."/>
            <person name="Shapiro H."/>
            <person name="Ma J."/>
            <person name="Bustamante C.D."/>
            <person name="Schnell R.J."/>
            <person name="Main D."/>
            <person name="Gilbert D."/>
            <person name="Parida L."/>
            <person name="Kuhn D.N."/>
        </authorList>
    </citation>
    <scope>NUCLEOTIDE SEQUENCE [LARGE SCALE GENOMIC DNA]</scope>
    <source>
        <strain evidence="2">cv. Matina 1-6</strain>
    </source>
</reference>